<dbReference type="AlphaFoldDB" id="A0AAD7C165"/>
<evidence type="ECO:0000313" key="4">
    <source>
        <dbReference type="Proteomes" id="UP001221142"/>
    </source>
</evidence>
<dbReference type="EMBL" id="JARKIF010000006">
    <property type="protein sequence ID" value="KAJ7636425.1"/>
    <property type="molecule type" value="Genomic_DNA"/>
</dbReference>
<organism evidence="3 4">
    <name type="scientific">Roridomyces roridus</name>
    <dbReference type="NCBI Taxonomy" id="1738132"/>
    <lineage>
        <taxon>Eukaryota</taxon>
        <taxon>Fungi</taxon>
        <taxon>Dikarya</taxon>
        <taxon>Basidiomycota</taxon>
        <taxon>Agaricomycotina</taxon>
        <taxon>Agaricomycetes</taxon>
        <taxon>Agaricomycetidae</taxon>
        <taxon>Agaricales</taxon>
        <taxon>Marasmiineae</taxon>
        <taxon>Mycenaceae</taxon>
        <taxon>Roridomyces</taxon>
    </lineage>
</organism>
<feature type="domain" description="DUF6589" evidence="2">
    <location>
        <begin position="2"/>
        <end position="93"/>
    </location>
</feature>
<reference evidence="3" key="1">
    <citation type="submission" date="2023-03" db="EMBL/GenBank/DDBJ databases">
        <title>Massive genome expansion in bonnet fungi (Mycena s.s.) driven by repeated elements and novel gene families across ecological guilds.</title>
        <authorList>
            <consortium name="Lawrence Berkeley National Laboratory"/>
            <person name="Harder C.B."/>
            <person name="Miyauchi S."/>
            <person name="Viragh M."/>
            <person name="Kuo A."/>
            <person name="Thoen E."/>
            <person name="Andreopoulos B."/>
            <person name="Lu D."/>
            <person name="Skrede I."/>
            <person name="Drula E."/>
            <person name="Henrissat B."/>
            <person name="Morin E."/>
            <person name="Kohler A."/>
            <person name="Barry K."/>
            <person name="LaButti K."/>
            <person name="Morin E."/>
            <person name="Salamov A."/>
            <person name="Lipzen A."/>
            <person name="Mereny Z."/>
            <person name="Hegedus B."/>
            <person name="Baldrian P."/>
            <person name="Stursova M."/>
            <person name="Weitz H."/>
            <person name="Taylor A."/>
            <person name="Grigoriev I.V."/>
            <person name="Nagy L.G."/>
            <person name="Martin F."/>
            <person name="Kauserud H."/>
        </authorList>
    </citation>
    <scope>NUCLEOTIDE SEQUENCE</scope>
    <source>
        <strain evidence="3">9284</strain>
    </source>
</reference>
<proteinExistence type="predicted"/>
<feature type="region of interest" description="Disordered" evidence="1">
    <location>
        <begin position="215"/>
        <end position="277"/>
    </location>
</feature>
<name>A0AAD7C165_9AGAR</name>
<comment type="caution">
    <text evidence="3">The sequence shown here is derived from an EMBL/GenBank/DDBJ whole genome shotgun (WGS) entry which is preliminary data.</text>
</comment>
<feature type="compositionally biased region" description="Acidic residues" evidence="1">
    <location>
        <begin position="215"/>
        <end position="231"/>
    </location>
</feature>
<feature type="compositionally biased region" description="Low complexity" evidence="1">
    <location>
        <begin position="183"/>
        <end position="196"/>
    </location>
</feature>
<sequence length="277" mass="30320">MSLIHHITCVWPPEIVDIVLNNWLVNTTGNPNSFLECDLLQEHLNYWIKNFYRAHGTNAPWEWLEMLAPCVVVLRDLTRSLNGLLGADLGTKHKSPDHAKDLQTLINSLQQHEVHTLQRGRIISEEDGGPVTDIVSAGLIALTDATSNPLDEYNAAFGRLQARCRLPVLVPTTVAPPPPSPPSSSATDAAVTEETTAPPPTDAVIGAVEEVIPEVDGPEEDQGEEPVESENEATLTLDMEGDVELNMDEMGWVSEEPESDGSDDEMSEEEDELTTLD</sequence>
<accession>A0AAD7C165</accession>
<protein>
    <recommendedName>
        <fullName evidence="2">DUF6589 domain-containing protein</fullName>
    </recommendedName>
</protein>
<feature type="compositionally biased region" description="Acidic residues" evidence="1">
    <location>
        <begin position="255"/>
        <end position="277"/>
    </location>
</feature>
<gene>
    <name evidence="3" type="ORF">FB45DRAFT_1055847</name>
</gene>
<dbReference type="InterPro" id="IPR046496">
    <property type="entry name" value="DUF6589"/>
</dbReference>
<dbReference type="Proteomes" id="UP001221142">
    <property type="component" value="Unassembled WGS sequence"/>
</dbReference>
<evidence type="ECO:0000259" key="2">
    <source>
        <dbReference type="Pfam" id="PF20231"/>
    </source>
</evidence>
<evidence type="ECO:0000256" key="1">
    <source>
        <dbReference type="SAM" id="MobiDB-lite"/>
    </source>
</evidence>
<feature type="region of interest" description="Disordered" evidence="1">
    <location>
        <begin position="171"/>
        <end position="203"/>
    </location>
</feature>
<keyword evidence="4" id="KW-1185">Reference proteome</keyword>
<evidence type="ECO:0000313" key="3">
    <source>
        <dbReference type="EMBL" id="KAJ7636425.1"/>
    </source>
</evidence>
<dbReference type="Pfam" id="PF20231">
    <property type="entry name" value="DUF6589"/>
    <property type="match status" value="1"/>
</dbReference>